<reference evidence="1" key="1">
    <citation type="journal article" date="2021" name="PeerJ">
        <title>Extensive microbial diversity within the chicken gut microbiome revealed by metagenomics and culture.</title>
        <authorList>
            <person name="Gilroy R."/>
            <person name="Ravi A."/>
            <person name="Getino M."/>
            <person name="Pursley I."/>
            <person name="Horton D.L."/>
            <person name="Alikhan N.F."/>
            <person name="Baker D."/>
            <person name="Gharbi K."/>
            <person name="Hall N."/>
            <person name="Watson M."/>
            <person name="Adriaenssens E.M."/>
            <person name="Foster-Nyarko E."/>
            <person name="Jarju S."/>
            <person name="Secka A."/>
            <person name="Antonio M."/>
            <person name="Oren A."/>
            <person name="Chaudhuri R.R."/>
            <person name="La Ragione R."/>
            <person name="Hildebrand F."/>
            <person name="Pallen M.J."/>
        </authorList>
    </citation>
    <scope>NUCLEOTIDE SEQUENCE</scope>
    <source>
        <strain evidence="1">ChiBcolR7-4860</strain>
    </source>
</reference>
<dbReference type="AlphaFoldDB" id="A0A921LWP9"/>
<name>A0A921LWP9_9BIFI</name>
<comment type="caution">
    <text evidence="1">The sequence shown here is derived from an EMBL/GenBank/DDBJ whole genome shotgun (WGS) entry which is preliminary data.</text>
</comment>
<dbReference type="RefSeq" id="WP_227411184.1">
    <property type="nucleotide sequence ID" value="NZ_DYUX01000022.1"/>
</dbReference>
<dbReference type="EMBL" id="DYUX01000022">
    <property type="protein sequence ID" value="HJG41886.1"/>
    <property type="molecule type" value="Genomic_DNA"/>
</dbReference>
<dbReference type="CDD" id="cd10446">
    <property type="entry name" value="GIY-YIG_unchar_1"/>
    <property type="match status" value="1"/>
</dbReference>
<proteinExistence type="predicted"/>
<dbReference type="SUPFAM" id="SSF82771">
    <property type="entry name" value="GIY-YIG endonuclease"/>
    <property type="match status" value="1"/>
</dbReference>
<organism evidence="1 2">
    <name type="scientific">Bifidobacterium pullorum subsp. gallinarum</name>
    <dbReference type="NCBI Taxonomy" id="78344"/>
    <lineage>
        <taxon>Bacteria</taxon>
        <taxon>Bacillati</taxon>
        <taxon>Actinomycetota</taxon>
        <taxon>Actinomycetes</taxon>
        <taxon>Bifidobacteriales</taxon>
        <taxon>Bifidobacteriaceae</taxon>
        <taxon>Bifidobacterium</taxon>
    </lineage>
</organism>
<sequence>MIGTNAPIRFCEWIGLDDEQLKDYVIRLNGSNPAWFNVVDAYYSAHDTLMEWVFTKQWPGERVKGAIKQKKVLQFLQLQPDDSTKWMFIGAFEVLDEYQKEDGTVAYHYREIPKYAPLDARAVVYYKRERGDTQFVNDLGSNEKRREQFLETMTLDYVAQSPISALPFPGFENVRLTYRQLVAAVENDVWKSALGSVQAVYLQTDRRTGWHYVGSAYSHKGAERGLLSRWMEYVYGDHSGGNKRLKELGAQYIEDNFQYSILEIFDMNASPKSIIDREHWWMDTLGSVYHSDDEQPHGYNSVAERSNNLVD</sequence>
<dbReference type="InterPro" id="IPR035901">
    <property type="entry name" value="GIY-YIG_endonuc_sf"/>
</dbReference>
<accession>A0A921LWP9</accession>
<gene>
    <name evidence="1" type="ORF">K8U73_05830</name>
</gene>
<dbReference type="Gene3D" id="3.40.1440.10">
    <property type="entry name" value="GIY-YIG endonuclease"/>
    <property type="match status" value="1"/>
</dbReference>
<protein>
    <submittedName>
        <fullName evidence="1">GIY-YIG nuclease family protein</fullName>
    </submittedName>
</protein>
<evidence type="ECO:0000313" key="2">
    <source>
        <dbReference type="Proteomes" id="UP000786560"/>
    </source>
</evidence>
<reference evidence="1" key="2">
    <citation type="submission" date="2021-09" db="EMBL/GenBank/DDBJ databases">
        <authorList>
            <person name="Gilroy R."/>
        </authorList>
    </citation>
    <scope>NUCLEOTIDE SEQUENCE</scope>
    <source>
        <strain evidence="1">ChiBcolR7-4860</strain>
    </source>
</reference>
<evidence type="ECO:0000313" key="1">
    <source>
        <dbReference type="EMBL" id="HJG41886.1"/>
    </source>
</evidence>
<dbReference type="Proteomes" id="UP000786560">
    <property type="component" value="Unassembled WGS sequence"/>
</dbReference>